<evidence type="ECO:0000313" key="1">
    <source>
        <dbReference type="EMBL" id="GGO50600.1"/>
    </source>
</evidence>
<dbReference type="Proteomes" id="UP000656881">
    <property type="component" value="Unassembled WGS sequence"/>
</dbReference>
<proteinExistence type="predicted"/>
<sequence length="43" mass="4551">MKGVPAAVRATVAGVPPAVWDFFCFFATLLPAPRSVRPASYVS</sequence>
<reference evidence="2" key="1">
    <citation type="journal article" date="2019" name="Int. J. Syst. Evol. Microbiol.">
        <title>The Global Catalogue of Microorganisms (GCM) 10K type strain sequencing project: providing services to taxonomists for standard genome sequencing and annotation.</title>
        <authorList>
            <consortium name="The Broad Institute Genomics Platform"/>
            <consortium name="The Broad Institute Genome Sequencing Center for Infectious Disease"/>
            <person name="Wu L."/>
            <person name="Ma J."/>
        </authorList>
    </citation>
    <scope>NUCLEOTIDE SEQUENCE [LARGE SCALE GENOMIC DNA]</scope>
    <source>
        <strain evidence="2">CGMCC 4.7349</strain>
    </source>
</reference>
<organism evidence="1 2">
    <name type="scientific">Streptomyces lasiicapitis</name>
    <dbReference type="NCBI Taxonomy" id="1923961"/>
    <lineage>
        <taxon>Bacteria</taxon>
        <taxon>Bacillati</taxon>
        <taxon>Actinomycetota</taxon>
        <taxon>Actinomycetes</taxon>
        <taxon>Kitasatosporales</taxon>
        <taxon>Streptomycetaceae</taxon>
        <taxon>Streptomyces</taxon>
    </lineage>
</organism>
<comment type="caution">
    <text evidence="1">The sequence shown here is derived from an EMBL/GenBank/DDBJ whole genome shotgun (WGS) entry which is preliminary data.</text>
</comment>
<keyword evidence="2" id="KW-1185">Reference proteome</keyword>
<gene>
    <name evidence="1" type="ORF">GCM10012286_51390</name>
</gene>
<protein>
    <submittedName>
        <fullName evidence="1">Uncharacterized protein</fullName>
    </submittedName>
</protein>
<accession>A0ABQ2MFI5</accession>
<name>A0ABQ2MFI5_9ACTN</name>
<dbReference type="EMBL" id="BMNG01000011">
    <property type="protein sequence ID" value="GGO50600.1"/>
    <property type="molecule type" value="Genomic_DNA"/>
</dbReference>
<evidence type="ECO:0000313" key="2">
    <source>
        <dbReference type="Proteomes" id="UP000656881"/>
    </source>
</evidence>